<evidence type="ECO:0000256" key="6">
    <source>
        <dbReference type="ARBA" id="ARBA00048117"/>
    </source>
</evidence>
<comment type="catalytic activity">
    <reaction evidence="6 7">
        <text>L-threonylcarbamoyladenylate + adenosine(37) in tRNA = N(6)-L-threonylcarbamoyladenosine(37) in tRNA + AMP + H(+)</text>
        <dbReference type="Rhea" id="RHEA:37059"/>
        <dbReference type="Rhea" id="RHEA-COMP:10162"/>
        <dbReference type="Rhea" id="RHEA-COMP:10163"/>
        <dbReference type="ChEBI" id="CHEBI:15378"/>
        <dbReference type="ChEBI" id="CHEBI:73682"/>
        <dbReference type="ChEBI" id="CHEBI:74411"/>
        <dbReference type="ChEBI" id="CHEBI:74418"/>
        <dbReference type="ChEBI" id="CHEBI:456215"/>
        <dbReference type="EC" id="2.3.1.234"/>
    </reaction>
</comment>
<name>A0A194QW36_PAPMA</name>
<dbReference type="GO" id="GO:0046872">
    <property type="term" value="F:metal ion binding"/>
    <property type="evidence" value="ECO:0007669"/>
    <property type="project" value="UniProtKB-KW"/>
</dbReference>
<dbReference type="PANTHER" id="PTHR11735:SF6">
    <property type="entry name" value="TRNA N6-ADENOSINE THREONYLCARBAMOYLTRANSFERASE, MITOCHONDRIAL"/>
    <property type="match status" value="1"/>
</dbReference>
<comment type="subunit">
    <text evidence="7">Homodimer.</text>
</comment>
<keyword evidence="10" id="KW-1185">Reference proteome</keyword>
<dbReference type="CDD" id="cd24134">
    <property type="entry name" value="ASKHA_NBD_OSGEPL1_QRI7_euk"/>
    <property type="match status" value="1"/>
</dbReference>
<evidence type="ECO:0000313" key="9">
    <source>
        <dbReference type="EMBL" id="KPJ09748.1"/>
    </source>
</evidence>
<dbReference type="PRINTS" id="PR00789">
    <property type="entry name" value="OSIALOPTASE"/>
</dbReference>
<sequence>MWLTKCSKLYCNKLSPFNGLTKRTLSSSGKATVLGIETSCDDTGCAVVNSEATILGEFLHSQNEIHVKYGGVNPINAWELHRDNIESVVNTALDNARIGLNQIDAIAVTTKPGLLLSLMIGVKYTNFLAKKYQKPIIPVHHMEAHALVTRIYYDIPFPYLALLISGGHCLLTVVNDVDNFLLIGQTLDNAPGEVMDKAARRMKLKNMPEYSLISGGRAIELAAKNATNPTLFKFPIPLQRNRDCDFSFSGLKDSLVRKVIKKESEHVLMGDEIIPEVYDLCSSFQTSITKHLAHRLERAIKFCEVKNLLCNSAKNIVVSGGVACNDYIYSNLKSVVNHLGYNLYRPPHRVCTDNGIMIAWNGIEKTRKGIETCHFISQSDVDPTAPLGVNIRNQVKEANITVKSPRFSEVD</sequence>
<reference evidence="9 10" key="1">
    <citation type="journal article" date="2015" name="Nat. Commun.">
        <title>Outbred genome sequencing and CRISPR/Cas9 gene editing in butterflies.</title>
        <authorList>
            <person name="Li X."/>
            <person name="Fan D."/>
            <person name="Zhang W."/>
            <person name="Liu G."/>
            <person name="Zhang L."/>
            <person name="Zhao L."/>
            <person name="Fang X."/>
            <person name="Chen L."/>
            <person name="Dong Y."/>
            <person name="Chen Y."/>
            <person name="Ding Y."/>
            <person name="Zhao R."/>
            <person name="Feng M."/>
            <person name="Zhu Y."/>
            <person name="Feng Y."/>
            <person name="Jiang X."/>
            <person name="Zhu D."/>
            <person name="Xiang H."/>
            <person name="Feng X."/>
            <person name="Li S."/>
            <person name="Wang J."/>
            <person name="Zhang G."/>
            <person name="Kronforst M.R."/>
            <person name="Wang W."/>
        </authorList>
    </citation>
    <scope>NUCLEOTIDE SEQUENCE [LARGE SCALE GENOMIC DNA]</scope>
    <source>
        <strain evidence="9">Ya'a_city_454_Pm</strain>
        <tissue evidence="9">Whole body</tissue>
    </source>
</reference>
<dbReference type="NCBIfam" id="TIGR00329">
    <property type="entry name" value="gcp_kae1"/>
    <property type="match status" value="1"/>
</dbReference>
<evidence type="ECO:0000256" key="7">
    <source>
        <dbReference type="HAMAP-Rule" id="MF_03179"/>
    </source>
</evidence>
<keyword evidence="5 7" id="KW-0012">Acyltransferase</keyword>
<dbReference type="FunFam" id="3.30.420.40:FF:000012">
    <property type="entry name" value="tRNA N6-adenosine threonylcarbamoyltransferase"/>
    <property type="match status" value="1"/>
</dbReference>
<keyword evidence="4 7" id="KW-0479">Metal-binding</keyword>
<evidence type="ECO:0000313" key="10">
    <source>
        <dbReference type="Proteomes" id="UP000053240"/>
    </source>
</evidence>
<evidence type="ECO:0000256" key="2">
    <source>
        <dbReference type="ARBA" id="ARBA00022679"/>
    </source>
</evidence>
<dbReference type="PANTHER" id="PTHR11735">
    <property type="entry name" value="TRNA N6-ADENOSINE THREONYLCARBAMOYLTRANSFERASE"/>
    <property type="match status" value="1"/>
</dbReference>
<dbReference type="InterPro" id="IPR022450">
    <property type="entry name" value="TsaD"/>
</dbReference>
<dbReference type="SUPFAM" id="SSF53067">
    <property type="entry name" value="Actin-like ATPase domain"/>
    <property type="match status" value="1"/>
</dbReference>
<dbReference type="STRING" id="76193.A0A194QW36"/>
<dbReference type="AlphaFoldDB" id="A0A194QW36"/>
<dbReference type="GO" id="GO:0061711">
    <property type="term" value="F:tRNA N(6)-L-threonylcarbamoyladenine synthase activity"/>
    <property type="evidence" value="ECO:0007669"/>
    <property type="project" value="UniProtKB-EC"/>
</dbReference>
<dbReference type="Gene3D" id="3.30.420.40">
    <property type="match status" value="2"/>
</dbReference>
<organism evidence="9 10">
    <name type="scientific">Papilio machaon</name>
    <name type="common">Old World swallowtail butterfly</name>
    <dbReference type="NCBI Taxonomy" id="76193"/>
    <lineage>
        <taxon>Eukaryota</taxon>
        <taxon>Metazoa</taxon>
        <taxon>Ecdysozoa</taxon>
        <taxon>Arthropoda</taxon>
        <taxon>Hexapoda</taxon>
        <taxon>Insecta</taxon>
        <taxon>Pterygota</taxon>
        <taxon>Neoptera</taxon>
        <taxon>Endopterygota</taxon>
        <taxon>Lepidoptera</taxon>
        <taxon>Glossata</taxon>
        <taxon>Ditrysia</taxon>
        <taxon>Papilionoidea</taxon>
        <taxon>Papilionidae</taxon>
        <taxon>Papilioninae</taxon>
        <taxon>Papilio</taxon>
    </lineage>
</organism>
<feature type="domain" description="Gcp-like" evidence="8">
    <location>
        <begin position="53"/>
        <end position="360"/>
    </location>
</feature>
<dbReference type="InParanoid" id="A0A194QW36"/>
<keyword evidence="3 7" id="KW-0819">tRNA processing</keyword>
<evidence type="ECO:0000259" key="8">
    <source>
        <dbReference type="Pfam" id="PF00814"/>
    </source>
</evidence>
<dbReference type="InterPro" id="IPR000905">
    <property type="entry name" value="Gcp-like_dom"/>
</dbReference>
<accession>A0A194QW36</accession>
<dbReference type="Proteomes" id="UP000053240">
    <property type="component" value="Unassembled WGS sequence"/>
</dbReference>
<comment type="cofactor">
    <cofactor evidence="7">
        <name>a divalent metal cation</name>
        <dbReference type="ChEBI" id="CHEBI:60240"/>
    </cofactor>
    <text evidence="7">Binds 1 divalent metal cation per subunit.</text>
</comment>
<evidence type="ECO:0000256" key="4">
    <source>
        <dbReference type="ARBA" id="ARBA00022723"/>
    </source>
</evidence>
<evidence type="ECO:0000256" key="1">
    <source>
        <dbReference type="ARBA" id="ARBA00012156"/>
    </source>
</evidence>
<dbReference type="NCBIfam" id="TIGR03723">
    <property type="entry name" value="T6A_TsaD_YgjD"/>
    <property type="match status" value="1"/>
</dbReference>
<dbReference type="InterPro" id="IPR017861">
    <property type="entry name" value="KAE1/TsaD"/>
</dbReference>
<dbReference type="GO" id="GO:0005739">
    <property type="term" value="C:mitochondrion"/>
    <property type="evidence" value="ECO:0007669"/>
    <property type="project" value="UniProtKB-SubCell"/>
</dbReference>
<dbReference type="OrthoDB" id="10259622at2759"/>
<gene>
    <name evidence="9" type="ORF">RR48_13382</name>
</gene>
<evidence type="ECO:0000256" key="5">
    <source>
        <dbReference type="ARBA" id="ARBA00023315"/>
    </source>
</evidence>
<proteinExistence type="inferred from homology"/>
<dbReference type="InterPro" id="IPR043129">
    <property type="entry name" value="ATPase_NBD"/>
</dbReference>
<dbReference type="Pfam" id="PF00814">
    <property type="entry name" value="TsaD"/>
    <property type="match status" value="1"/>
</dbReference>
<dbReference type="HAMAP" id="MF_01445">
    <property type="entry name" value="TsaD"/>
    <property type="match status" value="1"/>
</dbReference>
<dbReference type="FunCoup" id="A0A194QW36">
    <property type="interactions" value="1710"/>
</dbReference>
<protein>
    <recommendedName>
        <fullName evidence="1">N(6)-L-threonylcarbamoyladenine synthase</fullName>
        <ecNumber evidence="1">2.3.1.234</ecNumber>
    </recommendedName>
</protein>
<dbReference type="KEGG" id="pmac:106716587"/>
<dbReference type="EC" id="2.3.1.234" evidence="1"/>
<comment type="function">
    <text evidence="7">Required for the formation of a threonylcarbamoyl group on adenosine at position 37 (t(6)A37) in mitochondrial tRNAs that read codons beginning with adenine. Probably involved in the transfer of the threonylcarbamoyl moiety of threonylcarbamoyl-AMP (TC-AMP) to the N6 group of A37. Involved in mitochondrial genome maintenance.</text>
</comment>
<comment type="similarity">
    <text evidence="7">Belongs to the KAE1 / TsaD family.</text>
</comment>
<dbReference type="GO" id="GO:0002949">
    <property type="term" value="P:tRNA threonylcarbamoyladenosine modification"/>
    <property type="evidence" value="ECO:0007669"/>
    <property type="project" value="UniProtKB-UniRule"/>
</dbReference>
<evidence type="ECO:0000256" key="3">
    <source>
        <dbReference type="ARBA" id="ARBA00022694"/>
    </source>
</evidence>
<keyword evidence="2 7" id="KW-0808">Transferase</keyword>
<dbReference type="EMBL" id="KQ461073">
    <property type="protein sequence ID" value="KPJ09748.1"/>
    <property type="molecule type" value="Genomic_DNA"/>
</dbReference>
<keyword evidence="7" id="KW-0496">Mitochondrion</keyword>
<comment type="subcellular location">
    <subcellularLocation>
        <location evidence="7">Mitochondrion</location>
    </subcellularLocation>
</comment>